<accession>F4S648</accession>
<dbReference type="STRING" id="747676.F4S648"/>
<feature type="compositionally biased region" description="Low complexity" evidence="1">
    <location>
        <begin position="296"/>
        <end position="310"/>
    </location>
</feature>
<feature type="compositionally biased region" description="Low complexity" evidence="1">
    <location>
        <begin position="12"/>
        <end position="33"/>
    </location>
</feature>
<dbReference type="CDD" id="cd18724">
    <property type="entry name" value="PIN_LabA-like"/>
    <property type="match status" value="1"/>
</dbReference>
<dbReference type="AlphaFoldDB" id="F4S648"/>
<dbReference type="Proteomes" id="UP000001072">
    <property type="component" value="Unassembled WGS sequence"/>
</dbReference>
<feature type="region of interest" description="Disordered" evidence="1">
    <location>
        <begin position="291"/>
        <end position="397"/>
    </location>
</feature>
<feature type="compositionally biased region" description="Basic residues" evidence="1">
    <location>
        <begin position="359"/>
        <end position="373"/>
    </location>
</feature>
<evidence type="ECO:0000313" key="3">
    <source>
        <dbReference type="Proteomes" id="UP000001072"/>
    </source>
</evidence>
<sequence>MAGPVAIPFDAPPSSSSTTTPKRSRAITTTTTTTHRRYHSSNSTLTHSSSGSPSQSSDSPPSFPPTPSPTLKCYKDQLMIPFTTMKIRYDSKSDPTSNAQTPTNHPQSPRLTLEPDLFDFNIKTATSSDNHSQHYSLEVDGQHIVSATPPDHKHPIIYLNHVPSSPTITKLTYPKATRTSQPHLDQLPEQAYKLLHSIGPLPPSLASPNVYGDHRRQQHSPKISSHSLKSTSEAVSLLPLVTIAPVVTEFNSSTPKSPSVEQSNASGVQLGDFSEAIRYLSSQKNYWQSRARELCSQSPPSSPSSKSDPSAAIQSSPTHTKCTLKTKRLHVRANTQPEDRTQRHQPTQVDPAPIVPSSQKHKSRSSKSKRRKSVPPSQGPRRHASTTNGASGVPLTHGHLHTGAVDAFCPQPCAKALLPVAADPGLVPRFKRGSAAQAASELLRIPVTSLTSEPPIPYYYGDIPRKFVARPVTQSTTLFQSLPLARHRHSIATLPFPHSLSSQCTNPFDMSTISIMDTFSTQVTTQTYSSPSAENDLILPLTAAEKTRSLDCKLKSMCATIPDGSYRPAFIFVDHSNVIWSFLRHLNINRPSLDVYDQDRFHHLDRGMAKPKRRLDYAVLFRILERERTTILRRYIAASNPLYQPDMIPYWESKGYEIAILDPVVNRNPTTRKIINPSRMPRRGSARPTTNSADKSSCTESDSDPSTTPYPAGKSSKHLRYKEQAVDEVIQLNMIDTIMEFDWKGSDHDSRPRPILTLVSGDANAGEYSKPGFWGWVVRCLKLGWDVEIIGFKQAISNRWFQLESPTRIGDHGMLAVYTLDQFADELISDVA</sequence>
<protein>
    <recommendedName>
        <fullName evidence="4">NYN domain-containing protein</fullName>
    </recommendedName>
</protein>
<feature type="compositionally biased region" description="Polar residues" evidence="1">
    <location>
        <begin position="94"/>
        <end position="110"/>
    </location>
</feature>
<gene>
    <name evidence="2" type="ORF">MELLADRAFT_118195</name>
</gene>
<feature type="compositionally biased region" description="Polar residues" evidence="1">
    <location>
        <begin position="312"/>
        <end position="321"/>
    </location>
</feature>
<evidence type="ECO:0000256" key="1">
    <source>
        <dbReference type="SAM" id="MobiDB-lite"/>
    </source>
</evidence>
<dbReference type="HOGENOM" id="CLU_341010_0_0_1"/>
<proteinExistence type="predicted"/>
<dbReference type="GeneID" id="18926178"/>
<feature type="compositionally biased region" description="Polar residues" evidence="1">
    <location>
        <begin position="687"/>
        <end position="709"/>
    </location>
</feature>
<dbReference type="OrthoDB" id="5590473at2759"/>
<organism evidence="3">
    <name type="scientific">Melampsora larici-populina (strain 98AG31 / pathotype 3-4-7)</name>
    <name type="common">Poplar leaf rust fungus</name>
    <dbReference type="NCBI Taxonomy" id="747676"/>
    <lineage>
        <taxon>Eukaryota</taxon>
        <taxon>Fungi</taxon>
        <taxon>Dikarya</taxon>
        <taxon>Basidiomycota</taxon>
        <taxon>Pucciniomycotina</taxon>
        <taxon>Pucciniomycetes</taxon>
        <taxon>Pucciniales</taxon>
        <taxon>Melampsoraceae</taxon>
        <taxon>Melampsora</taxon>
    </lineage>
</organism>
<reference evidence="3" key="1">
    <citation type="journal article" date="2011" name="Proc. Natl. Acad. Sci. U.S.A.">
        <title>Obligate biotrophy features unraveled by the genomic analysis of rust fungi.</title>
        <authorList>
            <person name="Duplessis S."/>
            <person name="Cuomo C.A."/>
            <person name="Lin Y.-C."/>
            <person name="Aerts A."/>
            <person name="Tisserant E."/>
            <person name="Veneault-Fourrey C."/>
            <person name="Joly D.L."/>
            <person name="Hacquard S."/>
            <person name="Amselem J."/>
            <person name="Cantarel B.L."/>
            <person name="Chiu R."/>
            <person name="Coutinho P.M."/>
            <person name="Feau N."/>
            <person name="Field M."/>
            <person name="Frey P."/>
            <person name="Gelhaye E."/>
            <person name="Goldberg J."/>
            <person name="Grabherr M.G."/>
            <person name="Kodira C.D."/>
            <person name="Kohler A."/>
            <person name="Kuees U."/>
            <person name="Lindquist E.A."/>
            <person name="Lucas S.M."/>
            <person name="Mago R."/>
            <person name="Mauceli E."/>
            <person name="Morin E."/>
            <person name="Murat C."/>
            <person name="Pangilinan J.L."/>
            <person name="Park R."/>
            <person name="Pearson M."/>
            <person name="Quesneville H."/>
            <person name="Rouhier N."/>
            <person name="Sakthikumar S."/>
            <person name="Salamov A.A."/>
            <person name="Schmutz J."/>
            <person name="Selles B."/>
            <person name="Shapiro H."/>
            <person name="Tanguay P."/>
            <person name="Tuskan G.A."/>
            <person name="Henrissat B."/>
            <person name="Van de Peer Y."/>
            <person name="Rouze P."/>
            <person name="Ellis J.G."/>
            <person name="Dodds P.N."/>
            <person name="Schein J.E."/>
            <person name="Zhong S."/>
            <person name="Hamelin R.C."/>
            <person name="Grigoriev I.V."/>
            <person name="Szabo L.J."/>
            <person name="Martin F."/>
        </authorList>
    </citation>
    <scope>NUCLEOTIDE SEQUENCE [LARGE SCALE GENOMIC DNA]</scope>
    <source>
        <strain evidence="3">98AG31 / pathotype 3-4-7</strain>
    </source>
</reference>
<feature type="region of interest" description="Disordered" evidence="1">
    <location>
        <begin position="670"/>
        <end position="719"/>
    </location>
</feature>
<feature type="compositionally biased region" description="Low complexity" evidence="1">
    <location>
        <begin position="40"/>
        <end position="60"/>
    </location>
</feature>
<dbReference type="InParanoid" id="F4S648"/>
<dbReference type="VEuPathDB" id="FungiDB:MELLADRAFT_118195"/>
<feature type="region of interest" description="Disordered" evidence="1">
    <location>
        <begin position="89"/>
        <end position="112"/>
    </location>
</feature>
<dbReference type="eggNOG" id="ENOG502S3QT">
    <property type="taxonomic scope" value="Eukaryota"/>
</dbReference>
<feature type="region of interest" description="Disordered" evidence="1">
    <location>
        <begin position="1"/>
        <end position="71"/>
    </location>
</feature>
<keyword evidence="3" id="KW-1185">Reference proteome</keyword>
<dbReference type="RefSeq" id="XP_007416875.1">
    <property type="nucleotide sequence ID" value="XM_007416813.1"/>
</dbReference>
<feature type="compositionally biased region" description="Basic residues" evidence="1">
    <location>
        <begin position="322"/>
        <end position="331"/>
    </location>
</feature>
<dbReference type="KEGG" id="mlr:MELLADRAFT_118195"/>
<evidence type="ECO:0008006" key="4">
    <source>
        <dbReference type="Google" id="ProtNLM"/>
    </source>
</evidence>
<evidence type="ECO:0000313" key="2">
    <source>
        <dbReference type="EMBL" id="EGF99904.1"/>
    </source>
</evidence>
<dbReference type="EMBL" id="GL883153">
    <property type="protein sequence ID" value="EGF99904.1"/>
    <property type="molecule type" value="Genomic_DNA"/>
</dbReference>
<name>F4S648_MELLP</name>